<dbReference type="PROSITE" id="PS50089">
    <property type="entry name" value="ZF_RING_2"/>
    <property type="match status" value="1"/>
</dbReference>
<keyword evidence="1 3" id="KW-0479">Metal-binding</keyword>
<dbReference type="SMART" id="SM00184">
    <property type="entry name" value="RING"/>
    <property type="match status" value="1"/>
</dbReference>
<comment type="caution">
    <text evidence="5">The sequence shown here is derived from an EMBL/GenBank/DDBJ whole genome shotgun (WGS) entry which is preliminary data.</text>
</comment>
<organism evidence="5 6">
    <name type="scientific">Trichonephila inaurata madagascariensis</name>
    <dbReference type="NCBI Taxonomy" id="2747483"/>
    <lineage>
        <taxon>Eukaryota</taxon>
        <taxon>Metazoa</taxon>
        <taxon>Ecdysozoa</taxon>
        <taxon>Arthropoda</taxon>
        <taxon>Chelicerata</taxon>
        <taxon>Arachnida</taxon>
        <taxon>Araneae</taxon>
        <taxon>Araneomorphae</taxon>
        <taxon>Entelegynae</taxon>
        <taxon>Araneoidea</taxon>
        <taxon>Nephilidae</taxon>
        <taxon>Trichonephila</taxon>
        <taxon>Trichonephila inaurata</taxon>
    </lineage>
</organism>
<keyword evidence="2" id="KW-0862">Zinc</keyword>
<dbReference type="InterPro" id="IPR051826">
    <property type="entry name" value="E3_ubiquitin-ligase_domain"/>
</dbReference>
<dbReference type="Pfam" id="PF13639">
    <property type="entry name" value="zf-RING_2"/>
    <property type="match status" value="1"/>
</dbReference>
<evidence type="ECO:0000313" key="5">
    <source>
        <dbReference type="EMBL" id="GFY37566.1"/>
    </source>
</evidence>
<reference evidence="5" key="1">
    <citation type="submission" date="2020-08" db="EMBL/GenBank/DDBJ databases">
        <title>Multicomponent nature underlies the extraordinary mechanical properties of spider dragline silk.</title>
        <authorList>
            <person name="Kono N."/>
            <person name="Nakamura H."/>
            <person name="Mori M."/>
            <person name="Yoshida Y."/>
            <person name="Ohtoshi R."/>
            <person name="Malay A.D."/>
            <person name="Moran D.A.P."/>
            <person name="Tomita M."/>
            <person name="Numata K."/>
            <person name="Arakawa K."/>
        </authorList>
    </citation>
    <scope>NUCLEOTIDE SEQUENCE</scope>
</reference>
<evidence type="ECO:0000256" key="3">
    <source>
        <dbReference type="PROSITE-ProRule" id="PRU00175"/>
    </source>
</evidence>
<dbReference type="Proteomes" id="UP000886998">
    <property type="component" value="Unassembled WGS sequence"/>
</dbReference>
<protein>
    <submittedName>
        <fullName evidence="5">E3 ubiquitin-protein ligase ATL6</fullName>
    </submittedName>
</protein>
<evidence type="ECO:0000256" key="1">
    <source>
        <dbReference type="ARBA" id="ARBA00022771"/>
    </source>
</evidence>
<dbReference type="EMBL" id="BMAV01000360">
    <property type="protein sequence ID" value="GFY37566.1"/>
    <property type="molecule type" value="Genomic_DNA"/>
</dbReference>
<dbReference type="SUPFAM" id="SSF57850">
    <property type="entry name" value="RING/U-box"/>
    <property type="match status" value="1"/>
</dbReference>
<dbReference type="InterPro" id="IPR013083">
    <property type="entry name" value="Znf_RING/FYVE/PHD"/>
</dbReference>
<dbReference type="GO" id="GO:0008270">
    <property type="term" value="F:zinc ion binding"/>
    <property type="evidence" value="ECO:0007669"/>
    <property type="project" value="UniProtKB-KW"/>
</dbReference>
<dbReference type="InterPro" id="IPR001841">
    <property type="entry name" value="Znf_RING"/>
</dbReference>
<evidence type="ECO:0000259" key="4">
    <source>
        <dbReference type="PROSITE" id="PS50089"/>
    </source>
</evidence>
<evidence type="ECO:0000313" key="6">
    <source>
        <dbReference type="Proteomes" id="UP000886998"/>
    </source>
</evidence>
<keyword evidence="1 3" id="KW-0863">Zinc-finger</keyword>
<evidence type="ECO:0000256" key="2">
    <source>
        <dbReference type="ARBA" id="ARBA00022833"/>
    </source>
</evidence>
<name>A0A8X6WP63_9ARAC</name>
<gene>
    <name evidence="5" type="primary">NCL1_28306</name>
    <name evidence="5" type="ORF">TNIN_134501</name>
</gene>
<feature type="domain" description="RING-type" evidence="4">
    <location>
        <begin position="81"/>
        <end position="121"/>
    </location>
</feature>
<accession>A0A8X6WP63</accession>
<proteinExistence type="predicted"/>
<sequence length="122" mass="14324">MGLRKNKYKALPLRQSLPRRCKEKNRPGSGIYEEKERTITCRVCGETAFLRNPNFKPLSGERIIISKRETAELPSDVDVECAICLNSFKYKMMLLLSCNHRFHKKCINQWFKTDVRCPLCRK</sequence>
<dbReference type="GO" id="GO:0006511">
    <property type="term" value="P:ubiquitin-dependent protein catabolic process"/>
    <property type="evidence" value="ECO:0007669"/>
    <property type="project" value="TreeGrafter"/>
</dbReference>
<dbReference type="AlphaFoldDB" id="A0A8X6WP63"/>
<dbReference type="GO" id="GO:0061630">
    <property type="term" value="F:ubiquitin protein ligase activity"/>
    <property type="evidence" value="ECO:0007669"/>
    <property type="project" value="TreeGrafter"/>
</dbReference>
<dbReference type="OrthoDB" id="8062037at2759"/>
<dbReference type="Gene3D" id="3.30.40.10">
    <property type="entry name" value="Zinc/RING finger domain, C3HC4 (zinc finger)"/>
    <property type="match status" value="1"/>
</dbReference>
<keyword evidence="6" id="KW-1185">Reference proteome</keyword>
<dbReference type="PANTHER" id="PTHR22765">
    <property type="entry name" value="RING FINGER AND PROTEASE ASSOCIATED DOMAIN-CONTAINING"/>
    <property type="match status" value="1"/>
</dbReference>